<dbReference type="InterPro" id="IPR016140">
    <property type="entry name" value="Bifunc_inhib/LTP/seed_store"/>
</dbReference>
<name>A0A5N5FCK2_9ROSA</name>
<keyword evidence="8" id="KW-0446">Lipid-binding</keyword>
<dbReference type="GO" id="GO:0008289">
    <property type="term" value="F:lipid binding"/>
    <property type="evidence" value="ECO:0007669"/>
    <property type="project" value="UniProtKB-KW"/>
</dbReference>
<keyword evidence="11" id="KW-0449">Lipoprotein</keyword>
<evidence type="ECO:0000256" key="8">
    <source>
        <dbReference type="ARBA" id="ARBA00023121"/>
    </source>
</evidence>
<keyword evidence="9" id="KW-1015">Disulfide bond</keyword>
<gene>
    <name evidence="14" type="ORF">D8674_041907</name>
</gene>
<keyword evidence="6" id="KW-0472">Membrane</keyword>
<feature type="signal peptide" evidence="12">
    <location>
        <begin position="1"/>
        <end position="24"/>
    </location>
</feature>
<evidence type="ECO:0000256" key="10">
    <source>
        <dbReference type="ARBA" id="ARBA00023180"/>
    </source>
</evidence>
<dbReference type="GO" id="GO:0098552">
    <property type="term" value="C:side of membrane"/>
    <property type="evidence" value="ECO:0007669"/>
    <property type="project" value="UniProtKB-KW"/>
</dbReference>
<keyword evidence="4" id="KW-0813">Transport</keyword>
<evidence type="ECO:0000256" key="2">
    <source>
        <dbReference type="ARBA" id="ARBA00004609"/>
    </source>
</evidence>
<evidence type="ECO:0000256" key="11">
    <source>
        <dbReference type="ARBA" id="ARBA00023288"/>
    </source>
</evidence>
<comment type="subcellular location">
    <subcellularLocation>
        <location evidence="2">Cell membrane</location>
        <topology evidence="2">Lipid-anchor</topology>
        <topology evidence="2">GPI-anchor</topology>
    </subcellularLocation>
</comment>
<protein>
    <submittedName>
        <fullName evidence="14">Protein YLS3-like</fullName>
    </submittedName>
</protein>
<feature type="domain" description="Bifunctional inhibitor/plant lipid transfer protein/seed storage helical" evidence="13">
    <location>
        <begin position="35"/>
        <end position="99"/>
    </location>
</feature>
<evidence type="ECO:0000256" key="12">
    <source>
        <dbReference type="SAM" id="SignalP"/>
    </source>
</evidence>
<dbReference type="EMBL" id="SMOL01000740">
    <property type="protein sequence ID" value="KAB2600543.1"/>
    <property type="molecule type" value="Genomic_DNA"/>
</dbReference>
<evidence type="ECO:0000256" key="9">
    <source>
        <dbReference type="ARBA" id="ARBA00023157"/>
    </source>
</evidence>
<accession>A0A5N5FCK2</accession>
<dbReference type="GO" id="GO:0005886">
    <property type="term" value="C:plasma membrane"/>
    <property type="evidence" value="ECO:0007669"/>
    <property type="project" value="UniProtKB-SubCell"/>
</dbReference>
<keyword evidence="5" id="KW-1003">Cell membrane</keyword>
<dbReference type="Proteomes" id="UP000327157">
    <property type="component" value="Unassembled WGS sequence"/>
</dbReference>
<feature type="chain" id="PRO_5024454717" evidence="12">
    <location>
        <begin position="25"/>
        <end position="202"/>
    </location>
</feature>
<comment type="function">
    <text evidence="1">Plant non-specific lipid-transfer proteins transfer phospholipids as well as galactolipids across membranes. May play a role in wax or cutin deposition in the cell walls of expanding epidermal cells and certain secretory tissues.</text>
</comment>
<dbReference type="InterPro" id="IPR036312">
    <property type="entry name" value="Bifun_inhib/LTP/seed_sf"/>
</dbReference>
<reference evidence="14 15" key="1">
    <citation type="submission" date="2019-09" db="EMBL/GenBank/DDBJ databases">
        <authorList>
            <person name="Ou C."/>
        </authorList>
    </citation>
    <scope>NUCLEOTIDE SEQUENCE [LARGE SCALE GENOMIC DNA]</scope>
    <source>
        <strain evidence="14">S2</strain>
        <tissue evidence="14">Leaf</tissue>
    </source>
</reference>
<evidence type="ECO:0000256" key="1">
    <source>
        <dbReference type="ARBA" id="ARBA00003211"/>
    </source>
</evidence>
<evidence type="ECO:0000256" key="6">
    <source>
        <dbReference type="ARBA" id="ARBA00022622"/>
    </source>
</evidence>
<dbReference type="AlphaFoldDB" id="A0A5N5FCK2"/>
<proteinExistence type="inferred from homology"/>
<evidence type="ECO:0000313" key="15">
    <source>
        <dbReference type="Proteomes" id="UP000327157"/>
    </source>
</evidence>
<evidence type="ECO:0000256" key="4">
    <source>
        <dbReference type="ARBA" id="ARBA00022448"/>
    </source>
</evidence>
<keyword evidence="15" id="KW-1185">Reference proteome</keyword>
<sequence length="202" mass="21427">MGAAARVWMSTLVVVMAVLVFGLGDCAAPAPSVDCSSLILNMADCLSFVSNGSTETKPAGTCCNGLKTVLKADASCLCEAFKSSAQLGVVLNITKGYFCISLPKFPNQNSQNPRSEEQGPLHVLQMPPITAPNCFTAPTTSFRSLNAAKAKTSEKSCSPLQPLNVSDAQLLNPQLPETQVHRPLPLHRSPMLALGRGRRVTE</sequence>
<evidence type="ECO:0000256" key="3">
    <source>
        <dbReference type="ARBA" id="ARBA00009748"/>
    </source>
</evidence>
<dbReference type="SMART" id="SM00499">
    <property type="entry name" value="AAI"/>
    <property type="match status" value="1"/>
</dbReference>
<evidence type="ECO:0000256" key="5">
    <source>
        <dbReference type="ARBA" id="ARBA00022475"/>
    </source>
</evidence>
<reference evidence="14 15" key="2">
    <citation type="submission" date="2019-11" db="EMBL/GenBank/DDBJ databases">
        <title>A de novo genome assembly of a pear dwarfing rootstock.</title>
        <authorList>
            <person name="Wang F."/>
            <person name="Wang J."/>
            <person name="Li S."/>
            <person name="Zhang Y."/>
            <person name="Fang M."/>
            <person name="Ma L."/>
            <person name="Zhao Y."/>
            <person name="Jiang S."/>
        </authorList>
    </citation>
    <scope>NUCLEOTIDE SEQUENCE [LARGE SCALE GENOMIC DNA]</scope>
    <source>
        <strain evidence="14">S2</strain>
        <tissue evidence="14">Leaf</tissue>
    </source>
</reference>
<dbReference type="SUPFAM" id="SSF47699">
    <property type="entry name" value="Bifunctional inhibitor/lipid-transfer protein/seed storage 2S albumin"/>
    <property type="match status" value="1"/>
</dbReference>
<organism evidence="14 15">
    <name type="scientific">Pyrus ussuriensis x Pyrus communis</name>
    <dbReference type="NCBI Taxonomy" id="2448454"/>
    <lineage>
        <taxon>Eukaryota</taxon>
        <taxon>Viridiplantae</taxon>
        <taxon>Streptophyta</taxon>
        <taxon>Embryophyta</taxon>
        <taxon>Tracheophyta</taxon>
        <taxon>Spermatophyta</taxon>
        <taxon>Magnoliopsida</taxon>
        <taxon>eudicotyledons</taxon>
        <taxon>Gunneridae</taxon>
        <taxon>Pentapetalae</taxon>
        <taxon>rosids</taxon>
        <taxon>fabids</taxon>
        <taxon>Rosales</taxon>
        <taxon>Rosaceae</taxon>
        <taxon>Amygdaloideae</taxon>
        <taxon>Maleae</taxon>
        <taxon>Pyrus</taxon>
    </lineage>
</organism>
<comment type="similarity">
    <text evidence="3">Belongs to the plant LTP family.</text>
</comment>
<keyword evidence="10" id="KW-0325">Glycoprotein</keyword>
<dbReference type="CDD" id="cd00010">
    <property type="entry name" value="AAI_LTSS"/>
    <property type="match status" value="1"/>
</dbReference>
<keyword evidence="7 12" id="KW-0732">Signal</keyword>
<keyword evidence="6" id="KW-0336">GPI-anchor</keyword>
<evidence type="ECO:0000256" key="7">
    <source>
        <dbReference type="ARBA" id="ARBA00022729"/>
    </source>
</evidence>
<dbReference type="OrthoDB" id="659547at2759"/>
<dbReference type="InterPro" id="IPR043325">
    <property type="entry name" value="LTSS"/>
</dbReference>
<dbReference type="Pfam" id="PF14368">
    <property type="entry name" value="LTP_2"/>
    <property type="match status" value="1"/>
</dbReference>
<comment type="caution">
    <text evidence="14">The sequence shown here is derived from an EMBL/GenBank/DDBJ whole genome shotgun (WGS) entry which is preliminary data.</text>
</comment>
<evidence type="ECO:0000313" key="14">
    <source>
        <dbReference type="EMBL" id="KAB2600543.1"/>
    </source>
</evidence>
<evidence type="ECO:0000259" key="13">
    <source>
        <dbReference type="SMART" id="SM00499"/>
    </source>
</evidence>
<dbReference type="Gene3D" id="1.10.110.10">
    <property type="entry name" value="Plant lipid-transfer and hydrophobic proteins"/>
    <property type="match status" value="1"/>
</dbReference>
<dbReference type="PANTHER" id="PTHR33044">
    <property type="entry name" value="BIFUNCTIONAL INHIBITOR/LIPID-TRANSFER PROTEIN/SEED STORAGE 2S ALBUMIN SUPERFAMILY PROTEIN-RELATED"/>
    <property type="match status" value="1"/>
</dbReference>